<protein>
    <submittedName>
        <fullName evidence="1">Uncharacterized protein</fullName>
    </submittedName>
</protein>
<dbReference type="AlphaFoldDB" id="A0A0A2SN27"/>
<comment type="caution">
    <text evidence="1">The sequence shown here is derived from an EMBL/GenBank/DDBJ whole genome shotgun (WGS) entry which is preliminary data.</text>
</comment>
<dbReference type="Proteomes" id="UP000054422">
    <property type="component" value="Unassembled WGS sequence"/>
</dbReference>
<evidence type="ECO:0000313" key="1">
    <source>
        <dbReference type="EMBL" id="KGP62152.1"/>
    </source>
</evidence>
<sequence>MISNDETIKIIEQESTKIASALIKNGFFPNIVNETISVNQRLHAKLAQWKIEILNAVVWGIVNINTTIIIPPFTEIAANLIAEGMLLADTIVSAERHSQPI</sequence>
<dbReference type="RefSeq" id="WP_035891681.1">
    <property type="nucleotide sequence ID" value="NZ_JNCF01000110.1"/>
</dbReference>
<dbReference type="EMBL" id="JNCF01000110">
    <property type="protein sequence ID" value="KGP62152.1"/>
    <property type="molecule type" value="Genomic_DNA"/>
</dbReference>
<name>A0A0A2SN27_9GAMM</name>
<evidence type="ECO:0000313" key="2">
    <source>
        <dbReference type="Proteomes" id="UP000054422"/>
    </source>
</evidence>
<gene>
    <name evidence="1" type="ORF">EP47_13615</name>
</gene>
<keyword evidence="2" id="KW-1185">Reference proteome</keyword>
<accession>A0A0A2SN27</accession>
<organism evidence="1 2">
    <name type="scientific">Legionella norrlandica</name>
    <dbReference type="NCBI Taxonomy" id="1498499"/>
    <lineage>
        <taxon>Bacteria</taxon>
        <taxon>Pseudomonadati</taxon>
        <taxon>Pseudomonadota</taxon>
        <taxon>Gammaproteobacteria</taxon>
        <taxon>Legionellales</taxon>
        <taxon>Legionellaceae</taxon>
        <taxon>Legionella</taxon>
    </lineage>
</organism>
<proteinExistence type="predicted"/>
<reference evidence="1 2" key="1">
    <citation type="submission" date="2014-05" db="EMBL/GenBank/DDBJ databases">
        <authorList>
            <person name="Rizzardi K."/>
            <person name="Winiecka-Krusnell J."/>
            <person name="Ramliden M."/>
            <person name="Alm E."/>
            <person name="Andersson S."/>
            <person name="Byfors S."/>
        </authorList>
    </citation>
    <scope>NUCLEOTIDE SEQUENCE [LARGE SCALE GENOMIC DNA]</scope>
    <source>
        <strain evidence="1 2">LEGN</strain>
    </source>
</reference>